<reference evidence="1 2" key="1">
    <citation type="submission" date="2021-06" db="EMBL/GenBank/DDBJ databases">
        <title>Caerostris extrusa draft genome.</title>
        <authorList>
            <person name="Kono N."/>
            <person name="Arakawa K."/>
        </authorList>
    </citation>
    <scope>NUCLEOTIDE SEQUENCE [LARGE SCALE GENOMIC DNA]</scope>
</reference>
<keyword evidence="2" id="KW-1185">Reference proteome</keyword>
<evidence type="ECO:0000313" key="2">
    <source>
        <dbReference type="Proteomes" id="UP001054945"/>
    </source>
</evidence>
<protein>
    <submittedName>
        <fullName evidence="1">Uncharacterized protein</fullName>
    </submittedName>
</protein>
<gene>
    <name evidence="1" type="ORF">CEXT_257531</name>
</gene>
<accession>A0AAV4S884</accession>
<dbReference type="EMBL" id="BPLR01009024">
    <property type="protein sequence ID" value="GIY29124.1"/>
    <property type="molecule type" value="Genomic_DNA"/>
</dbReference>
<evidence type="ECO:0000313" key="1">
    <source>
        <dbReference type="EMBL" id="GIY29124.1"/>
    </source>
</evidence>
<name>A0AAV4S884_CAEEX</name>
<sequence length="72" mass="8410">MHLQRLDQTLKWRHLIKFFAIHCVRKPPQPNRSGREPFPLPYLPHPHCKILPSEPKDSILCGHPTAKEEAPE</sequence>
<proteinExistence type="predicted"/>
<organism evidence="1 2">
    <name type="scientific">Caerostris extrusa</name>
    <name type="common">Bark spider</name>
    <name type="synonym">Caerostris bankana</name>
    <dbReference type="NCBI Taxonomy" id="172846"/>
    <lineage>
        <taxon>Eukaryota</taxon>
        <taxon>Metazoa</taxon>
        <taxon>Ecdysozoa</taxon>
        <taxon>Arthropoda</taxon>
        <taxon>Chelicerata</taxon>
        <taxon>Arachnida</taxon>
        <taxon>Araneae</taxon>
        <taxon>Araneomorphae</taxon>
        <taxon>Entelegynae</taxon>
        <taxon>Araneoidea</taxon>
        <taxon>Araneidae</taxon>
        <taxon>Caerostris</taxon>
    </lineage>
</organism>
<comment type="caution">
    <text evidence="1">The sequence shown here is derived from an EMBL/GenBank/DDBJ whole genome shotgun (WGS) entry which is preliminary data.</text>
</comment>
<dbReference type="Proteomes" id="UP001054945">
    <property type="component" value="Unassembled WGS sequence"/>
</dbReference>
<dbReference type="AlphaFoldDB" id="A0AAV4S884"/>